<keyword evidence="2" id="KW-1185">Reference proteome</keyword>
<name>A0ABX9EX87_9GAMM</name>
<dbReference type="Proteomes" id="UP000250186">
    <property type="component" value="Unassembled WGS sequence"/>
</dbReference>
<organism evidence="1 2">
    <name type="scientific">Lonsdalea populi</name>
    <dbReference type="NCBI Taxonomy" id="1172565"/>
    <lineage>
        <taxon>Bacteria</taxon>
        <taxon>Pseudomonadati</taxon>
        <taxon>Pseudomonadota</taxon>
        <taxon>Gammaproteobacteria</taxon>
        <taxon>Enterobacterales</taxon>
        <taxon>Pectobacteriaceae</taxon>
        <taxon>Lonsdalea</taxon>
    </lineage>
</organism>
<evidence type="ECO:0000313" key="1">
    <source>
        <dbReference type="EMBL" id="RAT38324.1"/>
    </source>
</evidence>
<protein>
    <recommendedName>
        <fullName evidence="3">Phage protein</fullName>
    </recommendedName>
</protein>
<sequence length="209" mass="24174">MPTKLVNATKVNEVFAHLNESADNHALYSALSRGDEIEIKGMTLSPGYRIVRVDGRLSDKVDQSHFELALINDVSEDVAYYNRIVIQPDSFLNCRPVTQILVWRTQKPKHRKELHDLAGVIFLEYLLEKYDVIVSDMNQTHDGMSFWQARMYDALAYGMKVYAYDMISCVINEIKSDDDVGRYEQWLWGDPEHYQNRLAIISKLELPAK</sequence>
<reference evidence="1 2" key="1">
    <citation type="submission" date="2016-02" db="EMBL/GenBank/DDBJ databases">
        <title>Species-wide whole genome sequencing reveals diversity, host range in Lonsdalea quercina.</title>
        <authorList>
            <person name="Li Y."/>
        </authorList>
    </citation>
    <scope>NUCLEOTIDE SEQUENCE [LARGE SCALE GENOMIC DNA]</scope>
    <source>
        <strain evidence="1 2">CFCC 12721</strain>
    </source>
</reference>
<comment type="caution">
    <text evidence="1">The sequence shown here is derived from an EMBL/GenBank/DDBJ whole genome shotgun (WGS) entry which is preliminary data.</text>
</comment>
<accession>A0ABX9EX87</accession>
<proteinExistence type="predicted"/>
<dbReference type="RefSeq" id="WP_112092083.1">
    <property type="nucleotide sequence ID" value="NZ_LUSR01000001.1"/>
</dbReference>
<dbReference type="EMBL" id="LUSW01000001">
    <property type="protein sequence ID" value="RAT38324.1"/>
    <property type="molecule type" value="Genomic_DNA"/>
</dbReference>
<gene>
    <name evidence="1" type="ORF">AU492_00680</name>
</gene>
<evidence type="ECO:0008006" key="3">
    <source>
        <dbReference type="Google" id="ProtNLM"/>
    </source>
</evidence>
<evidence type="ECO:0000313" key="2">
    <source>
        <dbReference type="Proteomes" id="UP000250186"/>
    </source>
</evidence>